<protein>
    <submittedName>
        <fullName evidence="2">Replicative helicase</fullName>
    </submittedName>
</protein>
<dbReference type="NCBIfam" id="NF005992">
    <property type="entry name" value="PRK08116.1"/>
    <property type="match status" value="1"/>
</dbReference>
<accession>A0A8S5PNH8</accession>
<dbReference type="InterPro" id="IPR027417">
    <property type="entry name" value="P-loop_NTPase"/>
</dbReference>
<evidence type="ECO:0000313" key="2">
    <source>
        <dbReference type="EMBL" id="DAE07772.1"/>
    </source>
</evidence>
<sequence>MNALSALLQRNEGEAKTDDYTGEDGLLHCGKCHAPRQMHAPDYIRKTTGESVVWIPCDCEANERATLRQQREQERREQQLRTLKVNGFSDVSMESWNFRNDNGRNPQMGYARNYVTQWRDFERENIGLLLWGKVGTGKSFFAGCIANALMEQGTAVCMTNFSRIVNDLNGRGNNRNDVIDRLCGYPLLIIDDFGIERETDYTLEQIYNIVDSRYRNQRPLIVTTNLALGELKDPQDVAHARIYDRLLEMCVPICFTGENFRRQAAAQKMAKMQAMMKQERK</sequence>
<dbReference type="PANTHER" id="PTHR30050:SF4">
    <property type="entry name" value="ATP-BINDING PROTEIN RV3427C IN INSERTION SEQUENCE-RELATED"/>
    <property type="match status" value="1"/>
</dbReference>
<dbReference type="GO" id="GO:0005524">
    <property type="term" value="F:ATP binding"/>
    <property type="evidence" value="ECO:0007669"/>
    <property type="project" value="InterPro"/>
</dbReference>
<name>A0A8S5PNH8_9CAUD</name>
<evidence type="ECO:0000259" key="1">
    <source>
        <dbReference type="Pfam" id="PF01695"/>
    </source>
</evidence>
<dbReference type="SUPFAM" id="SSF52540">
    <property type="entry name" value="P-loop containing nucleoside triphosphate hydrolases"/>
    <property type="match status" value="1"/>
</dbReference>
<dbReference type="GO" id="GO:0004386">
    <property type="term" value="F:helicase activity"/>
    <property type="evidence" value="ECO:0007669"/>
    <property type="project" value="UniProtKB-KW"/>
</dbReference>
<keyword evidence="2" id="KW-0547">Nucleotide-binding</keyword>
<dbReference type="Pfam" id="PF01695">
    <property type="entry name" value="IstB_IS21"/>
    <property type="match status" value="1"/>
</dbReference>
<dbReference type="PANTHER" id="PTHR30050">
    <property type="entry name" value="CHROMOSOMAL REPLICATION INITIATOR PROTEIN DNAA"/>
    <property type="match status" value="1"/>
</dbReference>
<dbReference type="Gene3D" id="3.40.50.300">
    <property type="entry name" value="P-loop containing nucleotide triphosphate hydrolases"/>
    <property type="match status" value="1"/>
</dbReference>
<reference evidence="2" key="1">
    <citation type="journal article" date="2021" name="Proc. Natl. Acad. Sci. U.S.A.">
        <title>A Catalog of Tens of Thousands of Viruses from Human Metagenomes Reveals Hidden Associations with Chronic Diseases.</title>
        <authorList>
            <person name="Tisza M.J."/>
            <person name="Buck C.B."/>
        </authorList>
    </citation>
    <scope>NUCLEOTIDE SEQUENCE</scope>
    <source>
        <strain evidence="2">CtjBn3</strain>
    </source>
</reference>
<dbReference type="InterPro" id="IPR002611">
    <property type="entry name" value="IstB_ATP-bd"/>
</dbReference>
<organism evidence="2">
    <name type="scientific">Siphoviridae sp. ctjBn3</name>
    <dbReference type="NCBI Taxonomy" id="2825630"/>
    <lineage>
        <taxon>Viruses</taxon>
        <taxon>Duplodnaviria</taxon>
        <taxon>Heunggongvirae</taxon>
        <taxon>Uroviricota</taxon>
        <taxon>Caudoviricetes</taxon>
    </lineage>
</organism>
<dbReference type="CDD" id="cd00009">
    <property type="entry name" value="AAA"/>
    <property type="match status" value="1"/>
</dbReference>
<dbReference type="GO" id="GO:0006260">
    <property type="term" value="P:DNA replication"/>
    <property type="evidence" value="ECO:0007669"/>
    <property type="project" value="TreeGrafter"/>
</dbReference>
<keyword evidence="2" id="KW-0067">ATP-binding</keyword>
<dbReference type="EMBL" id="BK015456">
    <property type="protein sequence ID" value="DAE07772.1"/>
    <property type="molecule type" value="Genomic_DNA"/>
</dbReference>
<feature type="domain" description="IstB-like ATP-binding" evidence="1">
    <location>
        <begin position="69"/>
        <end position="265"/>
    </location>
</feature>
<keyword evidence="2" id="KW-0347">Helicase</keyword>
<keyword evidence="2" id="KW-0378">Hydrolase</keyword>
<proteinExistence type="predicted"/>